<dbReference type="PANTHER" id="PTHR33775">
    <property type="entry name" value="CARDIAC-ENRICHED FHL2-INTERACTING PROTEIN-RELATED"/>
    <property type="match status" value="1"/>
</dbReference>
<feature type="region of interest" description="Disordered" evidence="1">
    <location>
        <begin position="802"/>
        <end position="866"/>
    </location>
</feature>
<organism evidence="3 4">
    <name type="scientific">Dryoscopus gambensis</name>
    <dbReference type="NCBI Taxonomy" id="85069"/>
    <lineage>
        <taxon>Eukaryota</taxon>
        <taxon>Metazoa</taxon>
        <taxon>Chordata</taxon>
        <taxon>Craniata</taxon>
        <taxon>Vertebrata</taxon>
        <taxon>Euteleostomi</taxon>
        <taxon>Archelosauria</taxon>
        <taxon>Archosauria</taxon>
        <taxon>Dinosauria</taxon>
        <taxon>Saurischia</taxon>
        <taxon>Theropoda</taxon>
        <taxon>Coelurosauria</taxon>
        <taxon>Aves</taxon>
        <taxon>Neognathae</taxon>
        <taxon>Neoaves</taxon>
        <taxon>Telluraves</taxon>
        <taxon>Australaves</taxon>
        <taxon>Passeriformes</taxon>
        <taxon>Corvoidea</taxon>
        <taxon>Malaconotidae</taxon>
        <taxon>Dryoscopus</taxon>
    </lineage>
</organism>
<feature type="compositionally biased region" description="Polar residues" evidence="1">
    <location>
        <begin position="1274"/>
        <end position="1284"/>
    </location>
</feature>
<gene>
    <name evidence="3" type="primary">Cefip</name>
    <name evidence="3" type="ORF">DRYGAM_R05281</name>
</gene>
<keyword evidence="4" id="KW-1185">Reference proteome</keyword>
<evidence type="ECO:0000313" key="3">
    <source>
        <dbReference type="EMBL" id="NWI76670.1"/>
    </source>
</evidence>
<feature type="domain" description="DUF4585" evidence="2">
    <location>
        <begin position="1278"/>
        <end position="1349"/>
    </location>
</feature>
<feature type="region of interest" description="Disordered" evidence="1">
    <location>
        <begin position="201"/>
        <end position="223"/>
    </location>
</feature>
<feature type="compositionally biased region" description="Basic residues" evidence="1">
    <location>
        <begin position="1201"/>
        <end position="1212"/>
    </location>
</feature>
<feature type="compositionally biased region" description="Polar residues" evidence="1">
    <location>
        <begin position="762"/>
        <end position="775"/>
    </location>
</feature>
<reference evidence="3" key="1">
    <citation type="submission" date="2019-10" db="EMBL/GenBank/DDBJ databases">
        <title>Bird 10,000 Genomes (B10K) Project - Family phase.</title>
        <authorList>
            <person name="Zhang G."/>
        </authorList>
    </citation>
    <scope>NUCLEOTIDE SEQUENCE</scope>
    <source>
        <strain evidence="3">B10K-DU-002-56</strain>
        <tissue evidence="3">Muscle</tissue>
    </source>
</reference>
<proteinExistence type="predicted"/>
<dbReference type="PANTHER" id="PTHR33775:SF2">
    <property type="entry name" value="CARDIAC-ENRICHED FHL2-INTERACTING PROTEIN"/>
    <property type="match status" value="1"/>
</dbReference>
<feature type="compositionally biased region" description="Low complexity" evidence="1">
    <location>
        <begin position="855"/>
        <end position="865"/>
    </location>
</feature>
<evidence type="ECO:0000256" key="1">
    <source>
        <dbReference type="SAM" id="MobiDB-lite"/>
    </source>
</evidence>
<dbReference type="Proteomes" id="UP000604080">
    <property type="component" value="Unassembled WGS sequence"/>
</dbReference>
<dbReference type="InterPro" id="IPR052303">
    <property type="entry name" value="CEFIP"/>
</dbReference>
<dbReference type="Pfam" id="PF15232">
    <property type="entry name" value="DUF4585"/>
    <property type="match status" value="1"/>
</dbReference>
<evidence type="ECO:0000259" key="2">
    <source>
        <dbReference type="Pfam" id="PF15232"/>
    </source>
</evidence>
<dbReference type="GO" id="GO:0070886">
    <property type="term" value="P:positive regulation of calcineurin-NFAT signaling cascade"/>
    <property type="evidence" value="ECO:0007669"/>
    <property type="project" value="TreeGrafter"/>
</dbReference>
<dbReference type="EMBL" id="WEIT01015938">
    <property type="protein sequence ID" value="NWI76670.1"/>
    <property type="molecule type" value="Genomic_DNA"/>
</dbReference>
<dbReference type="InterPro" id="IPR027838">
    <property type="entry name" value="DUF4585"/>
</dbReference>
<feature type="compositionally biased region" description="Pro residues" evidence="1">
    <location>
        <begin position="341"/>
        <end position="350"/>
    </location>
</feature>
<feature type="region of interest" description="Disordered" evidence="1">
    <location>
        <begin position="762"/>
        <end position="786"/>
    </location>
</feature>
<accession>A0A851E7Q5</accession>
<feature type="region of interest" description="Disordered" evidence="1">
    <location>
        <begin position="315"/>
        <end position="350"/>
    </location>
</feature>
<protein>
    <submittedName>
        <fullName evidence="3">CEFIP protein</fullName>
    </submittedName>
</protein>
<feature type="region of interest" description="Disordered" evidence="1">
    <location>
        <begin position="1"/>
        <end position="23"/>
    </location>
</feature>
<feature type="region of interest" description="Disordered" evidence="1">
    <location>
        <begin position="1258"/>
        <end position="1287"/>
    </location>
</feature>
<feature type="compositionally biased region" description="Basic and acidic residues" evidence="1">
    <location>
        <begin position="1213"/>
        <end position="1229"/>
    </location>
</feature>
<comment type="caution">
    <text evidence="3">The sequence shown here is derived from an EMBL/GenBank/DDBJ whole genome shotgun (WGS) entry which is preliminary data.</text>
</comment>
<feature type="region of interest" description="Disordered" evidence="1">
    <location>
        <begin position="716"/>
        <end position="737"/>
    </location>
</feature>
<feature type="region of interest" description="Disordered" evidence="1">
    <location>
        <begin position="1364"/>
        <end position="1412"/>
    </location>
</feature>
<feature type="compositionally biased region" description="Basic and acidic residues" evidence="1">
    <location>
        <begin position="804"/>
        <end position="832"/>
    </location>
</feature>
<name>A0A851E7Q5_9CORV</name>
<feature type="non-terminal residue" evidence="3">
    <location>
        <position position="1"/>
    </location>
</feature>
<evidence type="ECO:0000313" key="4">
    <source>
        <dbReference type="Proteomes" id="UP000604080"/>
    </source>
</evidence>
<feature type="region of interest" description="Disordered" evidence="1">
    <location>
        <begin position="1174"/>
        <end position="1235"/>
    </location>
</feature>
<feature type="region of interest" description="Disordered" evidence="1">
    <location>
        <begin position="939"/>
        <end position="961"/>
    </location>
</feature>
<feature type="compositionally biased region" description="Basic and acidic residues" evidence="1">
    <location>
        <begin position="942"/>
        <end position="951"/>
    </location>
</feature>
<sequence>MQGNKKHTEGHSDSSSIGSLLDDTDREVSSLTDRAFKSLCVAELEDPYNEPELSISPDFALQLSAKIHSGTLNHDIKKSNVCDKLTARNNEHTIWASTFQQLPKCAPEEKRIAKNNTFAMGRKLNLPVPGPRNNKHVSKVSSLIKTFDKTADQGSGSSLIATKQPIKNSLQKYKKNLGNDIASCDDADILSIHKELSEFSEASQGSLSGKHEPQRRPNKVDLSYGDSDGYYPVLIEMSKVAKSNFSHSSKKALKNRNLKVNEPAKKGNFLHSENSAFESWNVHHKKLTEKEEFVDIKMKKEGLACLGDSPFVRGSHTHEHKLSPSTTTVAKKKEKDFQKKPTPPEAGLPLPVVPQGPLPSETKFPAAFPPTPPPRNHVHEANTCPPWRRQRATERAAGKRQAAKEKFTDSHKASLSEKVTGADSGMDVTPLAKQANSPGSTSPSFNITDLLTPVIPPKQEVDTVENELIPLTPPPTESTASRGHEESTLDDYRSWDSYRLTAWSLLFNLKDVRKRVKSIYTPSPLLRALEEKNKTRENMQEITKINASLSTLHDKSEKNITEKDDLSDIASVLSSGVHEKNRKADSTGHFTDSYLTLSSPQTKEDLAFYQTEDSVQQDNSKHQDLVKNTRDNENLPLFKHESNEPDFGKHLQYPAQRPFSRHNVDTAAGQPMQNHSVQGEEHERQAAIQNENFAFKTLLNQLSPEEDVPYRGSQTSIVVPGHEGRGKRSTSSSEQSFVSTVEQPLQEEPFLPVPLMQQTCLQESQRTDSEMGSGSTKRHKERGKEVGEDKLQYCACISPSTGAAEKREGSVTGSEERSSVKEKLGREKREEANSTNSASDSIRDMSIPRSEEPKTPSSSSSTKPSLFMIKDNTFRSPQVIRTVKLPLLRSFSLDDTVSSSYKEMESKFMSPAVYKQHRNMLHAQEVGWWALRHRGQQNVRDGATDREKEASEPGSTSVTLDPSLLEDTESFSFGKLTEEDEKACALLNKFGEMNEESVCRSKKKPTKARHSLTQPIIGLENDQAPNNPSYPAERKTNYFKNHHLSNRKGGSCAKKIITRETISPVTSSVLENHTCSSVSNDTLEDILHTEGAPVLLDNLSCSAVTSPRSGSTMHALAASSLSNKPTISSLRETEDITNPALLNVALENQAYMAAEEIVDSAQRNLLSDMAGEAGRLEPRGLGGRSAGKPPTVPPKTEKALRRAKKLANRRKKVQEQQKNHQTEHTDAVVRKPTHSGETIVSASPIGYSPLYPPLHSAFTPTETSTGKPRLASAVSPSPSSTQRKLLQDPDSGQYYIVDLPAEVNLKTFYDPETGKYVQVSVPSLEQDLHQSTSSDIKNSPYASYPRVLPLPASSVAVLKSPSQLSEPAWSLPAGPEPAELPEDGQQDYRYTESVDTQTYAEPASYSYHQDPRETQVHLGKDVSPTQDTGIVTLTNLDDFAAEGVS</sequence>
<feature type="non-terminal residue" evidence="3">
    <location>
        <position position="1445"/>
    </location>
</feature>
<feature type="compositionally biased region" description="Basic and acidic residues" evidence="1">
    <location>
        <begin position="209"/>
        <end position="219"/>
    </location>
</feature>
<feature type="region of interest" description="Disordered" evidence="1">
    <location>
        <begin position="370"/>
        <end position="416"/>
    </location>
</feature>
<feature type="compositionally biased region" description="Basic and acidic residues" evidence="1">
    <location>
        <begin position="391"/>
        <end position="415"/>
    </location>
</feature>
<feature type="compositionally biased region" description="Basic and acidic residues" evidence="1">
    <location>
        <begin position="1"/>
        <end position="12"/>
    </location>
</feature>
<dbReference type="GO" id="GO:0030018">
    <property type="term" value="C:Z disc"/>
    <property type="evidence" value="ECO:0007669"/>
    <property type="project" value="TreeGrafter"/>
</dbReference>